<dbReference type="AlphaFoldDB" id="A0AAU9D1P0"/>
<evidence type="ECO:0000313" key="7">
    <source>
        <dbReference type="EMBL" id="BDU49894.1"/>
    </source>
</evidence>
<comment type="similarity">
    <text evidence="4">Belongs to the MinC family.</text>
</comment>
<dbReference type="SUPFAM" id="SSF63848">
    <property type="entry name" value="Cell-division inhibitor MinC, C-terminal domain"/>
    <property type="match status" value="1"/>
</dbReference>
<dbReference type="InterPro" id="IPR005526">
    <property type="entry name" value="Septum_form_inhib_MinC_C"/>
</dbReference>
<dbReference type="RefSeq" id="WP_307904835.1">
    <property type="nucleotide sequence ID" value="NZ_AP027059.1"/>
</dbReference>
<feature type="coiled-coil region" evidence="5">
    <location>
        <begin position="6"/>
        <end position="33"/>
    </location>
</feature>
<dbReference type="EMBL" id="AP027059">
    <property type="protein sequence ID" value="BDU49894.1"/>
    <property type="molecule type" value="Genomic_DNA"/>
</dbReference>
<dbReference type="GO" id="GO:0000917">
    <property type="term" value="P:division septum assembly"/>
    <property type="evidence" value="ECO:0007669"/>
    <property type="project" value="UniProtKB-KW"/>
</dbReference>
<keyword evidence="5" id="KW-0175">Coiled coil</keyword>
<dbReference type="NCBIfam" id="TIGR01222">
    <property type="entry name" value="minC"/>
    <property type="match status" value="1"/>
</dbReference>
<accession>A0AAU9D1P0</accession>
<evidence type="ECO:0000256" key="3">
    <source>
        <dbReference type="ARBA" id="ARBA00023306"/>
    </source>
</evidence>
<proteinExistence type="inferred from homology"/>
<evidence type="ECO:0000256" key="1">
    <source>
        <dbReference type="ARBA" id="ARBA00022618"/>
    </source>
</evidence>
<comment type="function">
    <text evidence="4">Cell division inhibitor that blocks the formation of polar Z ring septums. Rapidly oscillates between the poles of the cell to destabilize FtsZ filaments that have formed before they mature into polar Z rings. Prevents FtsZ polymerization.</text>
</comment>
<organism evidence="7 8">
    <name type="scientific">Haliovirga abyssi</name>
    <dbReference type="NCBI Taxonomy" id="2996794"/>
    <lineage>
        <taxon>Bacteria</taxon>
        <taxon>Fusobacteriati</taxon>
        <taxon>Fusobacteriota</taxon>
        <taxon>Fusobacteriia</taxon>
        <taxon>Fusobacteriales</taxon>
        <taxon>Haliovirgaceae</taxon>
        <taxon>Haliovirga</taxon>
    </lineage>
</organism>
<dbReference type="InterPro" id="IPR016098">
    <property type="entry name" value="CAP/MinC_C"/>
</dbReference>
<keyword evidence="8" id="KW-1185">Reference proteome</keyword>
<keyword evidence="1 4" id="KW-0132">Cell division</keyword>
<dbReference type="PANTHER" id="PTHR34108">
    <property type="entry name" value="SEPTUM SITE-DETERMINING PROTEIN MINC"/>
    <property type="match status" value="1"/>
</dbReference>
<evidence type="ECO:0000256" key="2">
    <source>
        <dbReference type="ARBA" id="ARBA00023210"/>
    </source>
</evidence>
<evidence type="ECO:0000313" key="8">
    <source>
        <dbReference type="Proteomes" id="UP001321582"/>
    </source>
</evidence>
<reference evidence="7 8" key="1">
    <citation type="submission" date="2022-11" db="EMBL/GenBank/DDBJ databases">
        <title>Haliovirga abyssi gen. nov., sp. nov., a mesophilic fermentative bacterium isolated from the Iheya North hydrothermal field and the proposal of Haliovirgaceae fam. nov.</title>
        <authorList>
            <person name="Miyazaki U."/>
            <person name="Tame A."/>
            <person name="Miyazaki J."/>
            <person name="Takai K."/>
            <person name="Sawayama S."/>
            <person name="Kitajima M."/>
            <person name="Okamoto A."/>
            <person name="Nakagawa S."/>
        </authorList>
    </citation>
    <scope>NUCLEOTIDE SEQUENCE [LARGE SCALE GENOMIC DNA]</scope>
    <source>
        <strain evidence="7 8">IC12</strain>
    </source>
</reference>
<keyword evidence="3 4" id="KW-0131">Cell cycle</keyword>
<name>A0AAU9D1P0_9FUSO</name>
<dbReference type="Gene3D" id="2.160.20.70">
    <property type="match status" value="1"/>
</dbReference>
<dbReference type="PANTHER" id="PTHR34108:SF1">
    <property type="entry name" value="SEPTUM SITE-DETERMINING PROTEIN MINC"/>
    <property type="match status" value="1"/>
</dbReference>
<dbReference type="Proteomes" id="UP001321582">
    <property type="component" value="Chromosome"/>
</dbReference>
<keyword evidence="2 4" id="KW-0717">Septation</keyword>
<dbReference type="InterPro" id="IPR013033">
    <property type="entry name" value="MinC"/>
</dbReference>
<evidence type="ECO:0000259" key="6">
    <source>
        <dbReference type="Pfam" id="PF03775"/>
    </source>
</evidence>
<sequence>MLKGVKEGISIEINNYNEDIKELKDKLKNKDFLGEDVDFILRRKDKKYFREIYDLVNEYGYDAYILKDEEEKEEVEEEKTLIVKKTVRSGTRIEFDGNIVIVGDVNPGSEIFADGDVYIYGRARGIIHAGRKGDITRRILALGMEVNQIRIGNIYAKGDGGLKKGVSETAYVEDGRIVLQEYKWI</sequence>
<feature type="domain" description="Septum formation inhibitor MinC C-terminal" evidence="6">
    <location>
        <begin position="82"/>
        <end position="179"/>
    </location>
</feature>
<gene>
    <name evidence="4" type="primary">minC</name>
    <name evidence="7" type="ORF">HLVA_04630</name>
</gene>
<dbReference type="GO" id="GO:0000902">
    <property type="term" value="P:cell morphogenesis"/>
    <property type="evidence" value="ECO:0007669"/>
    <property type="project" value="InterPro"/>
</dbReference>
<comment type="subunit">
    <text evidence="4">Interacts with MinD and FtsZ.</text>
</comment>
<dbReference type="Pfam" id="PF03775">
    <property type="entry name" value="MinC_C"/>
    <property type="match status" value="1"/>
</dbReference>
<evidence type="ECO:0000256" key="4">
    <source>
        <dbReference type="HAMAP-Rule" id="MF_00267"/>
    </source>
</evidence>
<dbReference type="GO" id="GO:1901891">
    <property type="term" value="P:regulation of cell septum assembly"/>
    <property type="evidence" value="ECO:0007669"/>
    <property type="project" value="InterPro"/>
</dbReference>
<evidence type="ECO:0000256" key="5">
    <source>
        <dbReference type="SAM" id="Coils"/>
    </source>
</evidence>
<dbReference type="KEGG" id="haby:HLVA_04630"/>
<dbReference type="InterPro" id="IPR036145">
    <property type="entry name" value="MinC_C_sf"/>
</dbReference>
<dbReference type="HAMAP" id="MF_00267">
    <property type="entry name" value="MinC"/>
    <property type="match status" value="1"/>
</dbReference>
<protein>
    <recommendedName>
        <fullName evidence="4">Probable septum site-determining protein MinC</fullName>
    </recommendedName>
</protein>